<dbReference type="RefSeq" id="WP_200357255.1">
    <property type="nucleotide sequence ID" value="NZ_JAENIL010000040.1"/>
</dbReference>
<evidence type="ECO:0000256" key="4">
    <source>
        <dbReference type="ARBA" id="ARBA00017099"/>
    </source>
</evidence>
<evidence type="ECO:0000256" key="2">
    <source>
        <dbReference type="ARBA" id="ARBA00010944"/>
    </source>
</evidence>
<evidence type="ECO:0000256" key="3">
    <source>
        <dbReference type="ARBA" id="ARBA00012929"/>
    </source>
</evidence>
<feature type="domain" description="RmlD-like substrate binding" evidence="7">
    <location>
        <begin position="2"/>
        <end position="145"/>
    </location>
</feature>
<evidence type="ECO:0000313" key="9">
    <source>
        <dbReference type="Proteomes" id="UP000617628"/>
    </source>
</evidence>
<dbReference type="GO" id="GO:0048270">
    <property type="term" value="F:methionine adenosyltransferase regulator activity"/>
    <property type="evidence" value="ECO:0007669"/>
    <property type="project" value="TreeGrafter"/>
</dbReference>
<sequence length="308" mass="33818">MIALVGSTGYVGTAFRVLLESKGVEFKTLSGREIANGSKEDFSDSLRAIGAKFLVNCAGYTGKPNVDACELDKGNCLDGNAVLPGVIREVCSDLSIGWGHVSSGCIFGGERPGGGGWKEDDAPNFSFRKPPCSFYSGTKALGEEVLGYREVDRGEGEWPAWEHESEAEGYVWRLRIPFNHIDNPRNYLTKVQSYATLLQATNSLSQLEDFVTACFECYEKDVPYGIYNVTNPGAVTTSQVVDLIKKSGVNNKEFQFFADEADFMSKAAKTPRSNCVLDENKLKDAGVIMRPVEEALEWSLKNWQKAAN</sequence>
<dbReference type="SUPFAM" id="SSF51735">
    <property type="entry name" value="NAD(P)-binding Rossmann-fold domains"/>
    <property type="match status" value="1"/>
</dbReference>
<keyword evidence="6" id="KW-0521">NADP</keyword>
<comment type="caution">
    <text evidence="8">The sequence shown here is derived from an EMBL/GenBank/DDBJ whole genome shotgun (WGS) entry which is preliminary data.</text>
</comment>
<gene>
    <name evidence="8" type="ORF">JIN87_19305</name>
</gene>
<keyword evidence="6" id="KW-0560">Oxidoreductase</keyword>
<dbReference type="GO" id="GO:0006556">
    <property type="term" value="P:S-adenosylmethionine biosynthetic process"/>
    <property type="evidence" value="ECO:0007669"/>
    <property type="project" value="TreeGrafter"/>
</dbReference>
<dbReference type="InterPro" id="IPR036291">
    <property type="entry name" value="NAD(P)-bd_dom_sf"/>
</dbReference>
<dbReference type="Gene3D" id="3.40.50.720">
    <property type="entry name" value="NAD(P)-binding Rossmann-like Domain"/>
    <property type="match status" value="1"/>
</dbReference>
<dbReference type="PANTHER" id="PTHR10491:SF4">
    <property type="entry name" value="METHIONINE ADENOSYLTRANSFERASE 2 SUBUNIT BETA"/>
    <property type="match status" value="1"/>
</dbReference>
<proteinExistence type="inferred from homology"/>
<dbReference type="Pfam" id="PF04321">
    <property type="entry name" value="RmlD_sub_bind"/>
    <property type="match status" value="1"/>
</dbReference>
<organism evidence="8 9">
    <name type="scientific">Pelagicoccus mobilis</name>
    <dbReference type="NCBI Taxonomy" id="415221"/>
    <lineage>
        <taxon>Bacteria</taxon>
        <taxon>Pseudomonadati</taxon>
        <taxon>Verrucomicrobiota</taxon>
        <taxon>Opitutia</taxon>
        <taxon>Puniceicoccales</taxon>
        <taxon>Pelagicoccaceae</taxon>
        <taxon>Pelagicoccus</taxon>
    </lineage>
</organism>
<evidence type="ECO:0000259" key="7">
    <source>
        <dbReference type="Pfam" id="PF04321"/>
    </source>
</evidence>
<reference evidence="8" key="1">
    <citation type="submission" date="2021-01" db="EMBL/GenBank/DDBJ databases">
        <title>Modified the classification status of verrucomicrobia.</title>
        <authorList>
            <person name="Feng X."/>
        </authorList>
    </citation>
    <scope>NUCLEOTIDE SEQUENCE</scope>
    <source>
        <strain evidence="8">KCTC 13126</strain>
    </source>
</reference>
<evidence type="ECO:0000256" key="5">
    <source>
        <dbReference type="ARBA" id="ARBA00048200"/>
    </source>
</evidence>
<evidence type="ECO:0000313" key="8">
    <source>
        <dbReference type="EMBL" id="MBK1879041.1"/>
    </source>
</evidence>
<accession>A0A934RYP9</accession>
<dbReference type="PANTHER" id="PTHR10491">
    <property type="entry name" value="DTDP-4-DEHYDRORHAMNOSE REDUCTASE"/>
    <property type="match status" value="1"/>
</dbReference>
<name>A0A934RYP9_9BACT</name>
<dbReference type="EC" id="1.1.1.133" evidence="3 6"/>
<dbReference type="InterPro" id="IPR029903">
    <property type="entry name" value="RmlD-like-bd"/>
</dbReference>
<evidence type="ECO:0000256" key="6">
    <source>
        <dbReference type="RuleBase" id="RU364082"/>
    </source>
</evidence>
<comment type="catalytic activity">
    <reaction evidence="5">
        <text>dTDP-beta-L-rhamnose + NADP(+) = dTDP-4-dehydro-beta-L-rhamnose + NADPH + H(+)</text>
        <dbReference type="Rhea" id="RHEA:21796"/>
        <dbReference type="ChEBI" id="CHEBI:15378"/>
        <dbReference type="ChEBI" id="CHEBI:57510"/>
        <dbReference type="ChEBI" id="CHEBI:57783"/>
        <dbReference type="ChEBI" id="CHEBI:58349"/>
        <dbReference type="ChEBI" id="CHEBI:62830"/>
        <dbReference type="EC" id="1.1.1.133"/>
    </reaction>
</comment>
<protein>
    <recommendedName>
        <fullName evidence="4 6">dTDP-4-dehydrorhamnose reductase</fullName>
        <ecNumber evidence="3 6">1.1.1.133</ecNumber>
    </recommendedName>
</protein>
<evidence type="ECO:0000256" key="1">
    <source>
        <dbReference type="ARBA" id="ARBA00004781"/>
    </source>
</evidence>
<dbReference type="AlphaFoldDB" id="A0A934RYP9"/>
<dbReference type="Proteomes" id="UP000617628">
    <property type="component" value="Unassembled WGS sequence"/>
</dbReference>
<dbReference type="EMBL" id="JAENIL010000040">
    <property type="protein sequence ID" value="MBK1879041.1"/>
    <property type="molecule type" value="Genomic_DNA"/>
</dbReference>
<dbReference type="GO" id="GO:0048269">
    <property type="term" value="C:methionine adenosyltransferase complex"/>
    <property type="evidence" value="ECO:0007669"/>
    <property type="project" value="TreeGrafter"/>
</dbReference>
<comment type="pathway">
    <text evidence="1 6">Carbohydrate biosynthesis; dTDP-L-rhamnose biosynthesis.</text>
</comment>
<comment type="function">
    <text evidence="6">Catalyzes the reduction of dTDP-6-deoxy-L-lyxo-4-hexulose to yield dTDP-L-rhamnose.</text>
</comment>
<dbReference type="InterPro" id="IPR005913">
    <property type="entry name" value="dTDP_dehydrorham_reduct"/>
</dbReference>
<dbReference type="GO" id="GO:0008831">
    <property type="term" value="F:dTDP-4-dehydrorhamnose reductase activity"/>
    <property type="evidence" value="ECO:0007669"/>
    <property type="project" value="UniProtKB-EC"/>
</dbReference>
<comment type="similarity">
    <text evidence="2 6">Belongs to the dTDP-4-dehydrorhamnose reductase family.</text>
</comment>
<keyword evidence="9" id="KW-1185">Reference proteome</keyword>